<proteinExistence type="inferred from homology"/>
<evidence type="ECO:0000256" key="3">
    <source>
        <dbReference type="ARBA" id="ARBA00022629"/>
    </source>
</evidence>
<dbReference type="InterPro" id="IPR043129">
    <property type="entry name" value="ATPase_NBD"/>
</dbReference>
<dbReference type="RefSeq" id="WP_301238025.1">
    <property type="nucleotide sequence ID" value="NZ_JANRHH010000022.1"/>
</dbReference>
<dbReference type="EMBL" id="JANRHH010000022">
    <property type="protein sequence ID" value="MDN4593303.1"/>
    <property type="molecule type" value="Genomic_DNA"/>
</dbReference>
<dbReference type="SUPFAM" id="SSF46785">
    <property type="entry name" value="Winged helix' DNA-binding domain"/>
    <property type="match status" value="1"/>
</dbReference>
<organism evidence="4 5">
    <name type="scientific">Polycladomyces subterraneus</name>
    <dbReference type="NCBI Taxonomy" id="1016997"/>
    <lineage>
        <taxon>Bacteria</taxon>
        <taxon>Bacillati</taxon>
        <taxon>Bacillota</taxon>
        <taxon>Bacilli</taxon>
        <taxon>Bacillales</taxon>
        <taxon>Thermoactinomycetaceae</taxon>
        <taxon>Polycladomyces</taxon>
    </lineage>
</organism>
<reference evidence="4" key="1">
    <citation type="submission" date="2022-08" db="EMBL/GenBank/DDBJ databases">
        <title>Polycladomyces zharkentsis sp. nov., a novel thermophilic CMC and starch-degrading bacterium isolated from a geothermal spring in Kazakhstan.</title>
        <authorList>
            <person name="Mashzhan A."/>
            <person name="Kistaubaeva A."/>
            <person name="Javier-Lopez R."/>
            <person name="Birkeland N.-K."/>
        </authorList>
    </citation>
    <scope>NUCLEOTIDE SEQUENCE</scope>
    <source>
        <strain evidence="4">KSR 13</strain>
    </source>
</reference>
<protein>
    <submittedName>
        <fullName evidence="4">ROK family transcriptional regulator</fullName>
    </submittedName>
</protein>
<dbReference type="Pfam" id="PF13412">
    <property type="entry name" value="HTH_24"/>
    <property type="match status" value="1"/>
</dbReference>
<dbReference type="Pfam" id="PF00480">
    <property type="entry name" value="ROK"/>
    <property type="match status" value="1"/>
</dbReference>
<keyword evidence="5" id="KW-1185">Reference proteome</keyword>
<comment type="similarity">
    <text evidence="2">Belongs to the ROK (NagC/XylR) family.</text>
</comment>
<evidence type="ECO:0000313" key="4">
    <source>
        <dbReference type="EMBL" id="MDN4593303.1"/>
    </source>
</evidence>
<evidence type="ECO:0000313" key="5">
    <source>
        <dbReference type="Proteomes" id="UP001174196"/>
    </source>
</evidence>
<keyword evidence="3" id="KW-0859">Xylose metabolism</keyword>
<dbReference type="Gene3D" id="1.10.10.10">
    <property type="entry name" value="Winged helix-like DNA-binding domain superfamily/Winged helix DNA-binding domain"/>
    <property type="match status" value="1"/>
</dbReference>
<evidence type="ECO:0000256" key="1">
    <source>
        <dbReference type="ARBA" id="ARBA00002486"/>
    </source>
</evidence>
<sequence>MGNHTVSGTPHEMKRLNKRIILQTIRSKGKISRVGISRETTISRTTVSQIIDELLAEGVIREVGVGDSSGQGGRKPIQLAIDDHAGYVVGIDVGGSSITMALCNLGGEVCQKQTIPTRKPLEILRFFLDVRRFLEELSIPLDKVVGLGVGAPGITRFHDGVVISAPSLEWENLPLKERMEDYFQLPVYVENDVNLAALGECWLGAGREKRHVIMVTVGTGIGCGLILNGELYRGANWASGEIGYMLTDADAVERWNDPIYAGFGFLESKAGGPAILREYHRRLDLTGTAMDKQTAKDIFDAFREGDPKAAEVIGEASRHLAAGIANVISLFDPEVVILGGGLFGSADILLPIIERTVRKLTPMQPEIRISQLGDLAGAVGGGALVLKEHDSVFQGVL</sequence>
<dbReference type="InterPro" id="IPR036390">
    <property type="entry name" value="WH_DNA-bd_sf"/>
</dbReference>
<name>A0ABT8IKJ5_9BACL</name>
<dbReference type="PANTHER" id="PTHR18964:SF149">
    <property type="entry name" value="BIFUNCTIONAL UDP-N-ACETYLGLUCOSAMINE 2-EPIMERASE_N-ACETYLMANNOSAMINE KINASE"/>
    <property type="match status" value="1"/>
</dbReference>
<comment type="caution">
    <text evidence="4">The sequence shown here is derived from an EMBL/GenBank/DDBJ whole genome shotgun (WGS) entry which is preliminary data.</text>
</comment>
<comment type="function">
    <text evidence="1">Transcriptional repressor of xylose-utilizing enzymes.</text>
</comment>
<dbReference type="PANTHER" id="PTHR18964">
    <property type="entry name" value="ROK (REPRESSOR, ORF, KINASE) FAMILY"/>
    <property type="match status" value="1"/>
</dbReference>
<accession>A0ABT8IKJ5</accession>
<keyword evidence="3" id="KW-0119">Carbohydrate metabolism</keyword>
<dbReference type="Proteomes" id="UP001174196">
    <property type="component" value="Unassembled WGS sequence"/>
</dbReference>
<dbReference type="SUPFAM" id="SSF53067">
    <property type="entry name" value="Actin-like ATPase domain"/>
    <property type="match status" value="1"/>
</dbReference>
<dbReference type="InterPro" id="IPR000600">
    <property type="entry name" value="ROK"/>
</dbReference>
<dbReference type="Gene3D" id="3.30.420.40">
    <property type="match status" value="2"/>
</dbReference>
<dbReference type="InterPro" id="IPR036388">
    <property type="entry name" value="WH-like_DNA-bd_sf"/>
</dbReference>
<gene>
    <name evidence="4" type="ORF">NWF35_05190</name>
</gene>
<evidence type="ECO:0000256" key="2">
    <source>
        <dbReference type="ARBA" id="ARBA00006479"/>
    </source>
</evidence>